<dbReference type="InterPro" id="IPR014041">
    <property type="entry name" value="ESCRT-II_cplx_Vps25-sub_N"/>
</dbReference>
<evidence type="ECO:0000256" key="6">
    <source>
        <dbReference type="ARBA" id="ARBA00022927"/>
    </source>
</evidence>
<evidence type="ECO:0000256" key="2">
    <source>
        <dbReference type="ARBA" id="ARBA00009674"/>
    </source>
</evidence>
<dbReference type="GO" id="GO:0000814">
    <property type="term" value="C:ESCRT II complex"/>
    <property type="evidence" value="ECO:0007669"/>
    <property type="project" value="InterPro"/>
</dbReference>
<evidence type="ECO:0000256" key="4">
    <source>
        <dbReference type="ARBA" id="ARBA00022448"/>
    </source>
</evidence>
<comment type="subcellular location">
    <subcellularLocation>
        <location evidence="1">Cytoplasm</location>
    </subcellularLocation>
</comment>
<accession>A0A8J6B802</accession>
<dbReference type="AlphaFoldDB" id="A0A8J6B802"/>
<name>A0A8J6B802_9EUKA</name>
<protein>
    <recommendedName>
        <fullName evidence="3">Vacuolar protein-sorting-associated protein 25</fullName>
    </recommendedName>
</protein>
<keyword evidence="6" id="KW-0653">Protein transport</keyword>
<organism evidence="7 8">
    <name type="scientific">Carpediemonas membranifera</name>
    <dbReference type="NCBI Taxonomy" id="201153"/>
    <lineage>
        <taxon>Eukaryota</taxon>
        <taxon>Metamonada</taxon>
        <taxon>Carpediemonas-like organisms</taxon>
        <taxon>Carpediemonas</taxon>
    </lineage>
</organism>
<dbReference type="SUPFAM" id="SSF46785">
    <property type="entry name" value="Winged helix' DNA-binding domain"/>
    <property type="match status" value="2"/>
</dbReference>
<keyword evidence="8" id="KW-1185">Reference proteome</keyword>
<reference evidence="7" key="1">
    <citation type="submission" date="2021-05" db="EMBL/GenBank/DDBJ databases">
        <title>A free-living protist that lacks canonical eukaryotic 1 DNA replication and segregation systems.</title>
        <authorList>
            <person name="Salas-Leiva D.E."/>
            <person name="Tromer E.C."/>
            <person name="Curtis B.A."/>
            <person name="Jerlstrom-Hultqvist J."/>
            <person name="Kolisko M."/>
            <person name="Yi Z."/>
            <person name="Salas-Leiva J.S."/>
            <person name="Gallot-Lavallee L."/>
            <person name="Kops G.J.P.L."/>
            <person name="Archibald J.M."/>
            <person name="Simpson A.G.B."/>
            <person name="Roger A.J."/>
        </authorList>
    </citation>
    <scope>NUCLEOTIDE SEQUENCE</scope>
    <source>
        <strain evidence="7">BICM</strain>
    </source>
</reference>
<dbReference type="OrthoDB" id="245150at2759"/>
<sequence length="178" mass="20646">MSFSFPSYHNLPPFYTLQPNLETQTKQLEMWGSLVQSYCRFNKITHFPVGDMLSNDLFHNKSISRQVTIDMARAIIDFMVSHGTAQWEGKEKLRATIVLRTLDDWADIIYNWAYRVGNVGTVVTAFELLESDESKNEEFYKMDRALFRRVMGVLEKQGKARLFNAGDESKEGVKFVEK</sequence>
<dbReference type="EMBL" id="JAHDYR010000007">
    <property type="protein sequence ID" value="KAG9396154.1"/>
    <property type="molecule type" value="Genomic_DNA"/>
</dbReference>
<dbReference type="InterPro" id="IPR036388">
    <property type="entry name" value="WH-like_DNA-bd_sf"/>
</dbReference>
<dbReference type="Pfam" id="PF05871">
    <property type="entry name" value="ESCRT-II"/>
    <property type="match status" value="1"/>
</dbReference>
<dbReference type="Proteomes" id="UP000717585">
    <property type="component" value="Unassembled WGS sequence"/>
</dbReference>
<dbReference type="GO" id="GO:0043328">
    <property type="term" value="P:protein transport to vacuole involved in ubiquitin-dependent protein catabolic process via the multivesicular body sorting pathway"/>
    <property type="evidence" value="ECO:0007669"/>
    <property type="project" value="TreeGrafter"/>
</dbReference>
<evidence type="ECO:0000256" key="1">
    <source>
        <dbReference type="ARBA" id="ARBA00004496"/>
    </source>
</evidence>
<comment type="similarity">
    <text evidence="2">Belongs to the VPS25 family.</text>
</comment>
<keyword evidence="4" id="KW-0813">Transport</keyword>
<dbReference type="PANTHER" id="PTHR13149:SF0">
    <property type="entry name" value="VACUOLAR PROTEIN-SORTING-ASSOCIATED PROTEIN 25"/>
    <property type="match status" value="1"/>
</dbReference>
<dbReference type="InterPro" id="IPR036390">
    <property type="entry name" value="WH_DNA-bd_sf"/>
</dbReference>
<dbReference type="Gene3D" id="1.10.10.570">
    <property type="entry name" value="Winged helix' DNA-binding domain. Chain C. Domain 1"/>
    <property type="match status" value="1"/>
</dbReference>
<dbReference type="PANTHER" id="PTHR13149">
    <property type="entry name" value="VACUOLAR PROTEIN SORTING-ASSOCIATED PROTEIN VPS25"/>
    <property type="match status" value="1"/>
</dbReference>
<evidence type="ECO:0000256" key="3">
    <source>
        <dbReference type="ARBA" id="ARBA00017934"/>
    </source>
</evidence>
<comment type="caution">
    <text evidence="7">The sequence shown here is derived from an EMBL/GenBank/DDBJ whole genome shotgun (WGS) entry which is preliminary data.</text>
</comment>
<dbReference type="GO" id="GO:0042803">
    <property type="term" value="F:protein homodimerization activity"/>
    <property type="evidence" value="ECO:0007669"/>
    <property type="project" value="TreeGrafter"/>
</dbReference>
<dbReference type="GO" id="GO:0005198">
    <property type="term" value="F:structural molecule activity"/>
    <property type="evidence" value="ECO:0007669"/>
    <property type="project" value="TreeGrafter"/>
</dbReference>
<keyword evidence="5" id="KW-0963">Cytoplasm</keyword>
<dbReference type="InterPro" id="IPR008570">
    <property type="entry name" value="ESCRT-II_cplx_Vps25-sub"/>
</dbReference>
<dbReference type="Gene3D" id="1.10.10.10">
    <property type="entry name" value="Winged helix-like DNA-binding domain superfamily/Winged helix DNA-binding domain"/>
    <property type="match status" value="1"/>
</dbReference>
<proteinExistence type="inferred from homology"/>
<gene>
    <name evidence="7" type="ORF">J8273_2506</name>
</gene>
<evidence type="ECO:0000256" key="5">
    <source>
        <dbReference type="ARBA" id="ARBA00022490"/>
    </source>
</evidence>
<dbReference type="FunFam" id="1.10.10.570:FF:000003">
    <property type="entry name" value="Vacuolar protein-sorting-associated protein 25"/>
    <property type="match status" value="1"/>
</dbReference>
<evidence type="ECO:0000313" key="8">
    <source>
        <dbReference type="Proteomes" id="UP000717585"/>
    </source>
</evidence>
<evidence type="ECO:0000313" key="7">
    <source>
        <dbReference type="EMBL" id="KAG9396154.1"/>
    </source>
</evidence>